<protein>
    <recommendedName>
        <fullName evidence="3">PD-(D/E)XK nuclease family protein</fullName>
    </recommendedName>
</protein>
<name>A0A516GUV3_9FLAO</name>
<dbReference type="Proteomes" id="UP000319209">
    <property type="component" value="Chromosome"/>
</dbReference>
<dbReference type="RefSeq" id="WP_143382207.1">
    <property type="nucleotide sequence ID" value="NZ_CP041637.1"/>
</dbReference>
<dbReference type="OrthoDB" id="6346224at2"/>
<dbReference type="EMBL" id="CP041637">
    <property type="protein sequence ID" value="QDO95299.1"/>
    <property type="molecule type" value="Genomic_DNA"/>
</dbReference>
<proteinExistence type="predicted"/>
<dbReference type="Pfam" id="PF14281">
    <property type="entry name" value="PDDEXK_4"/>
    <property type="match status" value="1"/>
</dbReference>
<dbReference type="AlphaFoldDB" id="A0A516GUV3"/>
<accession>A0A516GUV3</accession>
<evidence type="ECO:0000313" key="2">
    <source>
        <dbReference type="Proteomes" id="UP000319209"/>
    </source>
</evidence>
<dbReference type="KEGG" id="fop:FNB79_15410"/>
<dbReference type="InterPro" id="IPR029470">
    <property type="entry name" value="PDDEXK_4"/>
</dbReference>
<organism evidence="1 2">
    <name type="scientific">Formosa sediminum</name>
    <dbReference type="NCBI Taxonomy" id="2594004"/>
    <lineage>
        <taxon>Bacteria</taxon>
        <taxon>Pseudomonadati</taxon>
        <taxon>Bacteroidota</taxon>
        <taxon>Flavobacteriia</taxon>
        <taxon>Flavobacteriales</taxon>
        <taxon>Flavobacteriaceae</taxon>
        <taxon>Formosa</taxon>
    </lineage>
</organism>
<evidence type="ECO:0008006" key="3">
    <source>
        <dbReference type="Google" id="ProtNLM"/>
    </source>
</evidence>
<sequence>MEKITNILNQTNKIIKHNEELAIAKGELFNIYNILNLKTDEVRTHSAFIGELLNPNGTHLMKESFLKAFLKVLPKEIYSDFNCYSATLKIEHYIDLVDNLKDIGCRLGGRIDIYLSDAAGNSISIENKIDAGDQLGQIERYCNYNKPKNKVLYLSKYGDEPSEESVGNLIAGEDYHIIAYNNEILNWLEDCQAIASDQPILRESIKQYKILIQQITNTLGNKLENELNDVIIKNLEEAAHIANNYNKLINKLKKRFRDQLAVNLKNKLNNYKIANKRKVDQKSAALMLCENDFHSERLCFGIEGFSGIGHRDGVLFVGIYDKNEVLNLDTDFNKLTGCWPHITELTFDEKKIYLSDFKFLQSLNDEEKLNEIVENVSSQVTTFIEANEVLLQGIIRSSVN</sequence>
<gene>
    <name evidence="1" type="ORF">FNB79_15410</name>
</gene>
<reference evidence="1 2" key="1">
    <citation type="submission" date="2019-07" db="EMBL/GenBank/DDBJ databases">
        <title>Genome sequencing for Formosa sp. PS13.</title>
        <authorList>
            <person name="Park S.-J."/>
        </authorList>
    </citation>
    <scope>NUCLEOTIDE SEQUENCE [LARGE SCALE GENOMIC DNA]</scope>
    <source>
        <strain evidence="1 2">PS13</strain>
    </source>
</reference>
<keyword evidence="2" id="KW-1185">Reference proteome</keyword>
<evidence type="ECO:0000313" key="1">
    <source>
        <dbReference type="EMBL" id="QDO95299.1"/>
    </source>
</evidence>